<evidence type="ECO:0000313" key="2">
    <source>
        <dbReference type="Proteomes" id="UP001139011"/>
    </source>
</evidence>
<name>A0A9X1XE87_9BACL</name>
<organism evidence="1 2">
    <name type="scientific">Fictibacillus marinisediminis</name>
    <dbReference type="NCBI Taxonomy" id="2878389"/>
    <lineage>
        <taxon>Bacteria</taxon>
        <taxon>Bacillati</taxon>
        <taxon>Bacillota</taxon>
        <taxon>Bacilli</taxon>
        <taxon>Bacillales</taxon>
        <taxon>Fictibacillaceae</taxon>
        <taxon>Fictibacillus</taxon>
    </lineage>
</organism>
<reference evidence="1" key="1">
    <citation type="submission" date="2021-09" db="EMBL/GenBank/DDBJ databases">
        <title>Genome analysis of Fictibacillus sp. KIGAM418 isolated from marine sediment.</title>
        <authorList>
            <person name="Seo M.-J."/>
            <person name="Cho E.-S."/>
            <person name="Hwang C.Y."/>
        </authorList>
    </citation>
    <scope>NUCLEOTIDE SEQUENCE</scope>
    <source>
        <strain evidence="1">KIGAM418</strain>
    </source>
</reference>
<dbReference type="EMBL" id="JAIWJX010000002">
    <property type="protein sequence ID" value="MCK6259297.1"/>
    <property type="molecule type" value="Genomic_DNA"/>
</dbReference>
<accession>A0A9X1XE87</accession>
<dbReference type="AlphaFoldDB" id="A0A9X1XE87"/>
<protein>
    <submittedName>
        <fullName evidence="1">Uncharacterized protein</fullName>
    </submittedName>
</protein>
<evidence type="ECO:0000313" key="1">
    <source>
        <dbReference type="EMBL" id="MCK6259297.1"/>
    </source>
</evidence>
<proteinExistence type="predicted"/>
<dbReference type="RefSeq" id="WP_248254478.1">
    <property type="nucleotide sequence ID" value="NZ_JAIWJX010000002.1"/>
</dbReference>
<comment type="caution">
    <text evidence="1">The sequence shown here is derived from an EMBL/GenBank/DDBJ whole genome shotgun (WGS) entry which is preliminary data.</text>
</comment>
<dbReference type="Proteomes" id="UP001139011">
    <property type="component" value="Unassembled WGS sequence"/>
</dbReference>
<sequence length="79" mass="9502">MSIEQKMEKAVQFIKEKTSYEEEKIRLVLKEEGHYFELQTADVDMDELIDHLARKTSLTELEVDTILEKELQYYEETEE</sequence>
<keyword evidence="2" id="KW-1185">Reference proteome</keyword>
<gene>
    <name evidence="1" type="ORF">LCY76_22235</name>
</gene>